<reference evidence="1" key="1">
    <citation type="journal article" date="2014" name="PLoS ONE">
        <title>Transcriptome-Based Identification of ABC Transporters in the Western Tarnished Plant Bug Lygus hesperus.</title>
        <authorList>
            <person name="Hull J.J."/>
            <person name="Chaney K."/>
            <person name="Geib S.M."/>
            <person name="Fabrick J.A."/>
            <person name="Brent C.S."/>
            <person name="Walsh D."/>
            <person name="Lavine L.C."/>
        </authorList>
    </citation>
    <scope>NUCLEOTIDE SEQUENCE</scope>
</reference>
<dbReference type="GO" id="GO:0003743">
    <property type="term" value="F:translation initiation factor activity"/>
    <property type="evidence" value="ECO:0007669"/>
    <property type="project" value="UniProtKB-KW"/>
</dbReference>
<name>A0A0A9YDA1_LYGHE</name>
<dbReference type="InterPro" id="IPR011011">
    <property type="entry name" value="Znf_FYVE_PHD"/>
</dbReference>
<protein>
    <submittedName>
        <fullName evidence="1">Translation initiation factor IF-3</fullName>
    </submittedName>
</protein>
<dbReference type="EMBL" id="GBHO01013495">
    <property type="protein sequence ID" value="JAG30109.1"/>
    <property type="molecule type" value="Transcribed_RNA"/>
</dbReference>
<organism evidence="1">
    <name type="scientific">Lygus hesperus</name>
    <name type="common">Western plant bug</name>
    <dbReference type="NCBI Taxonomy" id="30085"/>
    <lineage>
        <taxon>Eukaryota</taxon>
        <taxon>Metazoa</taxon>
        <taxon>Ecdysozoa</taxon>
        <taxon>Arthropoda</taxon>
        <taxon>Hexapoda</taxon>
        <taxon>Insecta</taxon>
        <taxon>Pterygota</taxon>
        <taxon>Neoptera</taxon>
        <taxon>Paraneoptera</taxon>
        <taxon>Hemiptera</taxon>
        <taxon>Heteroptera</taxon>
        <taxon>Panheteroptera</taxon>
        <taxon>Cimicomorpha</taxon>
        <taxon>Miridae</taxon>
        <taxon>Mirini</taxon>
        <taxon>Lygus</taxon>
    </lineage>
</organism>
<accession>A0A0A9YDA1</accession>
<gene>
    <name evidence="1" type="primary">infC_3</name>
    <name evidence="1" type="ORF">CM83_103491</name>
</gene>
<reference evidence="1" key="2">
    <citation type="submission" date="2014-07" db="EMBL/GenBank/DDBJ databases">
        <authorList>
            <person name="Hull J."/>
        </authorList>
    </citation>
    <scope>NUCLEOTIDE SEQUENCE</scope>
</reference>
<dbReference type="SUPFAM" id="SSF57903">
    <property type="entry name" value="FYVE/PHD zinc finger"/>
    <property type="match status" value="1"/>
</dbReference>
<dbReference type="AlphaFoldDB" id="A0A0A9YDA1"/>
<keyword evidence="1" id="KW-0396">Initiation factor</keyword>
<proteinExistence type="predicted"/>
<keyword evidence="1" id="KW-0648">Protein biosynthesis</keyword>
<feature type="non-terminal residue" evidence="1">
    <location>
        <position position="1"/>
    </location>
</feature>
<sequence length="119" mass="13824">RIFQFNNSQIKHNTRRPYLYELSLELMNGNLKERAKQNKLPKDLLIFLEPYKEPASTSDEPIRPIRRSICHICGSKKNNRSRLECKDCGKNVCKQHSIAVITCNKCQGLQSDDSDMEIE</sequence>
<evidence type="ECO:0000313" key="1">
    <source>
        <dbReference type="EMBL" id="JAG30109.1"/>
    </source>
</evidence>